<name>A0A164KGD7_9CRUS</name>
<dbReference type="EMBL" id="LRGB01003325">
    <property type="protein sequence ID" value="KZS03239.1"/>
    <property type="molecule type" value="Genomic_DNA"/>
</dbReference>
<reference evidence="2 3" key="1">
    <citation type="submission" date="2016-03" db="EMBL/GenBank/DDBJ databases">
        <title>EvidentialGene: Evidence-directed Construction of Genes on Genomes.</title>
        <authorList>
            <person name="Gilbert D.G."/>
            <person name="Choi J.-H."/>
            <person name="Mockaitis K."/>
            <person name="Colbourne J."/>
            <person name="Pfrender M."/>
        </authorList>
    </citation>
    <scope>NUCLEOTIDE SEQUENCE [LARGE SCALE GENOMIC DNA]</scope>
    <source>
        <strain evidence="2 3">Xinb3</strain>
        <tissue evidence="2">Complete organism</tissue>
    </source>
</reference>
<keyword evidence="1" id="KW-0472">Membrane</keyword>
<gene>
    <name evidence="2" type="ORF">APZ42_034103</name>
</gene>
<dbReference type="AlphaFoldDB" id="A0A164KGD7"/>
<sequence>MAYEVMISSWCINLALTTHIHCTIPHTSFIIDAPVGTLVLPVGLGLALIGSVFY</sequence>
<feature type="transmembrane region" description="Helical" evidence="1">
    <location>
        <begin position="35"/>
        <end position="53"/>
    </location>
</feature>
<evidence type="ECO:0000313" key="3">
    <source>
        <dbReference type="Proteomes" id="UP000076858"/>
    </source>
</evidence>
<comment type="caution">
    <text evidence="2">The sequence shown here is derived from an EMBL/GenBank/DDBJ whole genome shotgun (WGS) entry which is preliminary data.</text>
</comment>
<evidence type="ECO:0000256" key="1">
    <source>
        <dbReference type="SAM" id="Phobius"/>
    </source>
</evidence>
<keyword evidence="3" id="KW-1185">Reference proteome</keyword>
<keyword evidence="1" id="KW-0812">Transmembrane</keyword>
<evidence type="ECO:0000313" key="2">
    <source>
        <dbReference type="EMBL" id="KZS03239.1"/>
    </source>
</evidence>
<proteinExistence type="predicted"/>
<accession>A0A164KGD7</accession>
<organism evidence="2 3">
    <name type="scientific">Daphnia magna</name>
    <dbReference type="NCBI Taxonomy" id="35525"/>
    <lineage>
        <taxon>Eukaryota</taxon>
        <taxon>Metazoa</taxon>
        <taxon>Ecdysozoa</taxon>
        <taxon>Arthropoda</taxon>
        <taxon>Crustacea</taxon>
        <taxon>Branchiopoda</taxon>
        <taxon>Diplostraca</taxon>
        <taxon>Cladocera</taxon>
        <taxon>Anomopoda</taxon>
        <taxon>Daphniidae</taxon>
        <taxon>Daphnia</taxon>
    </lineage>
</organism>
<keyword evidence="1" id="KW-1133">Transmembrane helix</keyword>
<dbReference type="Proteomes" id="UP000076858">
    <property type="component" value="Unassembled WGS sequence"/>
</dbReference>
<protein>
    <submittedName>
        <fullName evidence="2">Uncharacterized protein</fullName>
    </submittedName>
</protein>